<reference evidence="1 2" key="1">
    <citation type="submission" date="2019-05" db="EMBL/GenBank/DDBJ databases">
        <title>Another draft genome of Portunus trituberculatus and its Hox gene families provides insights of decapod evolution.</title>
        <authorList>
            <person name="Jeong J.-H."/>
            <person name="Song I."/>
            <person name="Kim S."/>
            <person name="Choi T."/>
            <person name="Kim D."/>
            <person name="Ryu S."/>
            <person name="Kim W."/>
        </authorList>
    </citation>
    <scope>NUCLEOTIDE SEQUENCE [LARGE SCALE GENOMIC DNA]</scope>
    <source>
        <tissue evidence="1">Muscle</tissue>
    </source>
</reference>
<accession>A0A5B7H2V0</accession>
<protein>
    <submittedName>
        <fullName evidence="1">Uncharacterized protein</fullName>
    </submittedName>
</protein>
<dbReference type="AlphaFoldDB" id="A0A5B7H2V0"/>
<dbReference type="Proteomes" id="UP000324222">
    <property type="component" value="Unassembled WGS sequence"/>
</dbReference>
<evidence type="ECO:0000313" key="1">
    <source>
        <dbReference type="EMBL" id="MPC65402.1"/>
    </source>
</evidence>
<evidence type="ECO:0000313" key="2">
    <source>
        <dbReference type="Proteomes" id="UP000324222"/>
    </source>
</evidence>
<dbReference type="EMBL" id="VSRR010023335">
    <property type="protein sequence ID" value="MPC65402.1"/>
    <property type="molecule type" value="Genomic_DNA"/>
</dbReference>
<proteinExistence type="predicted"/>
<gene>
    <name evidence="1" type="ORF">E2C01_059536</name>
</gene>
<comment type="caution">
    <text evidence="1">The sequence shown here is derived from an EMBL/GenBank/DDBJ whole genome shotgun (WGS) entry which is preliminary data.</text>
</comment>
<name>A0A5B7H2V0_PORTR</name>
<sequence length="95" mass="10374">MEGWQVGILELRCGGQVTVADIGRDATIPGIDYAATCLYHQPTIITTTTITTTSTPTITTTITTSFTPTVIILVWFLYKTYSSHFGANNLTRSQN</sequence>
<organism evidence="1 2">
    <name type="scientific">Portunus trituberculatus</name>
    <name type="common">Swimming crab</name>
    <name type="synonym">Neptunus trituberculatus</name>
    <dbReference type="NCBI Taxonomy" id="210409"/>
    <lineage>
        <taxon>Eukaryota</taxon>
        <taxon>Metazoa</taxon>
        <taxon>Ecdysozoa</taxon>
        <taxon>Arthropoda</taxon>
        <taxon>Crustacea</taxon>
        <taxon>Multicrustacea</taxon>
        <taxon>Malacostraca</taxon>
        <taxon>Eumalacostraca</taxon>
        <taxon>Eucarida</taxon>
        <taxon>Decapoda</taxon>
        <taxon>Pleocyemata</taxon>
        <taxon>Brachyura</taxon>
        <taxon>Eubrachyura</taxon>
        <taxon>Portunoidea</taxon>
        <taxon>Portunidae</taxon>
        <taxon>Portuninae</taxon>
        <taxon>Portunus</taxon>
    </lineage>
</organism>
<keyword evidence="2" id="KW-1185">Reference proteome</keyword>